<dbReference type="PROSITE" id="PS00665">
    <property type="entry name" value="DHDPS_1"/>
    <property type="match status" value="1"/>
</dbReference>
<dbReference type="GO" id="GO:0008747">
    <property type="term" value="F:N-acetylneuraminate lyase activity"/>
    <property type="evidence" value="ECO:0007669"/>
    <property type="project" value="TreeGrafter"/>
</dbReference>
<feature type="active site" description="Proton donor/acceptor" evidence="4">
    <location>
        <position position="146"/>
    </location>
</feature>
<dbReference type="Gene3D" id="3.20.20.70">
    <property type="entry name" value="Aldolase class I"/>
    <property type="match status" value="1"/>
</dbReference>
<evidence type="ECO:0000256" key="5">
    <source>
        <dbReference type="PIRSR" id="PIRSR001365-2"/>
    </source>
</evidence>
<evidence type="ECO:0000256" key="3">
    <source>
        <dbReference type="PIRNR" id="PIRNR001365"/>
    </source>
</evidence>
<dbReference type="OrthoDB" id="191315at2759"/>
<reference evidence="6 7" key="1">
    <citation type="submission" date="2018-08" db="EMBL/GenBank/DDBJ databases">
        <title>Draft genome sequences of two Aspergillus turcosus clinical strains isolated from bronchoalveolar lavage fluid: one azole-susceptible and the other azole-resistant.</title>
        <authorList>
            <person name="Parent-Michaud M."/>
            <person name="Dufresne P.J."/>
            <person name="Fournier E."/>
            <person name="Martineau C."/>
            <person name="Moreira S."/>
            <person name="Perkins V."/>
            <person name="De Repentigny L."/>
            <person name="Dufresne S.F."/>
        </authorList>
    </citation>
    <scope>NUCLEOTIDE SEQUENCE [LARGE SCALE GENOMIC DNA]</scope>
    <source>
        <strain evidence="6">HMR AF 1038</strain>
    </source>
</reference>
<dbReference type="SMART" id="SM01130">
    <property type="entry name" value="DHDPS"/>
    <property type="match status" value="1"/>
</dbReference>
<organism evidence="6 7">
    <name type="scientific">Aspergillus turcosus</name>
    <dbReference type="NCBI Taxonomy" id="1245748"/>
    <lineage>
        <taxon>Eukaryota</taxon>
        <taxon>Fungi</taxon>
        <taxon>Dikarya</taxon>
        <taxon>Ascomycota</taxon>
        <taxon>Pezizomycotina</taxon>
        <taxon>Eurotiomycetes</taxon>
        <taxon>Eurotiomycetidae</taxon>
        <taxon>Eurotiales</taxon>
        <taxon>Aspergillaceae</taxon>
        <taxon>Aspergillus</taxon>
        <taxon>Aspergillus subgen. Fumigati</taxon>
    </lineage>
</organism>
<dbReference type="PRINTS" id="PR00146">
    <property type="entry name" value="DHPICSNTHASE"/>
</dbReference>
<dbReference type="STRING" id="1245748.A0A229YGJ0"/>
<proteinExistence type="inferred from homology"/>
<dbReference type="GO" id="GO:0005829">
    <property type="term" value="C:cytosol"/>
    <property type="evidence" value="ECO:0007669"/>
    <property type="project" value="TreeGrafter"/>
</dbReference>
<evidence type="ECO:0000313" key="6">
    <source>
        <dbReference type="EMBL" id="RLL98422.1"/>
    </source>
</evidence>
<dbReference type="EMBL" id="NIDN02000053">
    <property type="protein sequence ID" value="RLL98422.1"/>
    <property type="molecule type" value="Genomic_DNA"/>
</dbReference>
<comment type="caution">
    <text evidence="6">The sequence shown here is derived from an EMBL/GenBank/DDBJ whole genome shotgun (WGS) entry which is preliminary data.</text>
</comment>
<dbReference type="Proteomes" id="UP000215289">
    <property type="component" value="Unassembled WGS sequence"/>
</dbReference>
<dbReference type="PANTHER" id="PTHR42849:SF1">
    <property type="entry name" value="N-ACETYLNEURAMINATE LYASE"/>
    <property type="match status" value="1"/>
</dbReference>
<dbReference type="InterPro" id="IPR013785">
    <property type="entry name" value="Aldolase_TIM"/>
</dbReference>
<keyword evidence="7" id="KW-1185">Reference proteome</keyword>
<dbReference type="InterPro" id="IPR020624">
    <property type="entry name" value="Schiff_base-form_aldolases_CS"/>
</dbReference>
<dbReference type="PIRSF" id="PIRSF001365">
    <property type="entry name" value="DHDPS"/>
    <property type="match status" value="1"/>
</dbReference>
<comment type="similarity">
    <text evidence="3">Belongs to the DapA family.</text>
</comment>
<dbReference type="InterPro" id="IPR002220">
    <property type="entry name" value="DapA-like"/>
</dbReference>
<evidence type="ECO:0008006" key="8">
    <source>
        <dbReference type="Google" id="ProtNLM"/>
    </source>
</evidence>
<dbReference type="GO" id="GO:0019262">
    <property type="term" value="P:N-acetylneuraminate catabolic process"/>
    <property type="evidence" value="ECO:0007669"/>
    <property type="project" value="TreeGrafter"/>
</dbReference>
<feature type="active site" description="Schiff-base intermediate with substrate" evidence="4">
    <location>
        <position position="173"/>
    </location>
</feature>
<dbReference type="PANTHER" id="PTHR42849">
    <property type="entry name" value="N-ACETYLNEURAMINATE LYASE"/>
    <property type="match status" value="1"/>
</dbReference>
<evidence type="ECO:0000256" key="1">
    <source>
        <dbReference type="ARBA" id="ARBA00023239"/>
    </source>
</evidence>
<dbReference type="SUPFAM" id="SSF51569">
    <property type="entry name" value="Aldolase"/>
    <property type="match status" value="1"/>
</dbReference>
<dbReference type="CDD" id="cd00408">
    <property type="entry name" value="DHDPS-like"/>
    <property type="match status" value="1"/>
</dbReference>
<keyword evidence="2" id="KW-0704">Schiff base</keyword>
<evidence type="ECO:0000256" key="2">
    <source>
        <dbReference type="ARBA" id="ARBA00023270"/>
    </source>
</evidence>
<feature type="binding site" evidence="5">
    <location>
        <position position="215"/>
    </location>
    <ligand>
        <name>pyruvate</name>
        <dbReference type="ChEBI" id="CHEBI:15361"/>
    </ligand>
</feature>
<feature type="binding site" evidence="5">
    <location>
        <position position="51"/>
    </location>
    <ligand>
        <name>pyruvate</name>
        <dbReference type="ChEBI" id="CHEBI:15361"/>
    </ligand>
</feature>
<sequence>MPAPKPLYGILAALITPFTPDKSSIDASALHAHINTLITAGIHGLVPAGSTGEFTTLSRPERKELLDLCIQFAAGRVPVIAGIGSTSAEEAAELAAHAGQAGAAAIMVVPPFYDPLNYMQLREFLAAIYEASGFSSPSSRLPIIYYHIPSVSGVTLSPSQIAGLSDVGVKYVKDTSGNAPAYTELIFGLSDKVTTFNGWDTMMFYGLAAGAAGAVWGAANFIPELAVELWEAVAVEKNLEKGRALWSKIWPICRFLEAHNYAAAVKTGVELRGLRTGGLRRPFALLEGELMEELAVLMEDAGVSVVRQA</sequence>
<gene>
    <name evidence="6" type="ORF">CFD26_107474</name>
</gene>
<dbReference type="AlphaFoldDB" id="A0A229YGJ0"/>
<evidence type="ECO:0000313" key="7">
    <source>
        <dbReference type="Proteomes" id="UP000215289"/>
    </source>
</evidence>
<protein>
    <recommendedName>
        <fullName evidence="8">Dihydrodipicolinate synthase</fullName>
    </recommendedName>
</protein>
<keyword evidence="1 3" id="KW-0456">Lyase</keyword>
<dbReference type="Pfam" id="PF00701">
    <property type="entry name" value="DHDPS"/>
    <property type="match status" value="1"/>
</dbReference>
<accession>A0A229YGJ0</accession>
<name>A0A229YGJ0_9EURO</name>
<evidence type="ECO:0000256" key="4">
    <source>
        <dbReference type="PIRSR" id="PIRSR001365-1"/>
    </source>
</evidence>